<evidence type="ECO:0000313" key="2">
    <source>
        <dbReference type="Proteomes" id="UP000759443"/>
    </source>
</evidence>
<dbReference type="Proteomes" id="UP000759443">
    <property type="component" value="Unassembled WGS sequence"/>
</dbReference>
<protein>
    <submittedName>
        <fullName evidence="1">Uncharacterized protein</fullName>
    </submittedName>
</protein>
<reference evidence="1 2" key="1">
    <citation type="submission" date="2021-03" db="EMBL/GenBank/DDBJ databases">
        <title>Genomic Encyclopedia of Type Strains, Phase IV (KMG-IV): sequencing the most valuable type-strain genomes for metagenomic binning, comparative biology and taxonomic classification.</title>
        <authorList>
            <person name="Goeker M."/>
        </authorList>
    </citation>
    <scope>NUCLEOTIDE SEQUENCE [LARGE SCALE GENOMIC DNA]</scope>
    <source>
        <strain evidence="1 2">DSM 21600</strain>
    </source>
</reference>
<gene>
    <name evidence="1" type="ORF">J2Z17_003961</name>
</gene>
<accession>A0ABS4E3J2</accession>
<keyword evidence="2" id="KW-1185">Reference proteome</keyword>
<dbReference type="RefSeq" id="WP_209947349.1">
    <property type="nucleotide sequence ID" value="NZ_JAGGJU010000011.1"/>
</dbReference>
<comment type="caution">
    <text evidence="1">The sequence shown here is derived from an EMBL/GenBank/DDBJ whole genome shotgun (WGS) entry which is preliminary data.</text>
</comment>
<name>A0ABS4E3J2_9HYPH</name>
<sequence>MEHALIVHLPLIDAPFGSGREREIIAGLADELQNAIGESSLGEFDGEEFGGGRCVIYMYGPDADLLFAVVEPIWRAAPLARGGLAIKRYGKAEEGSALEVRAYL</sequence>
<proteinExistence type="predicted"/>
<dbReference type="EMBL" id="JAGGJU010000011">
    <property type="protein sequence ID" value="MBP1852504.1"/>
    <property type="molecule type" value="Genomic_DNA"/>
</dbReference>
<evidence type="ECO:0000313" key="1">
    <source>
        <dbReference type="EMBL" id="MBP1852504.1"/>
    </source>
</evidence>
<organism evidence="1 2">
    <name type="scientific">Rhizobium halophytocola</name>
    <dbReference type="NCBI Taxonomy" id="735519"/>
    <lineage>
        <taxon>Bacteria</taxon>
        <taxon>Pseudomonadati</taxon>
        <taxon>Pseudomonadota</taxon>
        <taxon>Alphaproteobacteria</taxon>
        <taxon>Hyphomicrobiales</taxon>
        <taxon>Rhizobiaceae</taxon>
        <taxon>Rhizobium/Agrobacterium group</taxon>
        <taxon>Rhizobium</taxon>
    </lineage>
</organism>